<evidence type="ECO:0000256" key="1">
    <source>
        <dbReference type="SAM" id="MobiDB-lite"/>
    </source>
</evidence>
<evidence type="ECO:0000313" key="2">
    <source>
        <dbReference type="EMBL" id="DAD85851.1"/>
    </source>
</evidence>
<feature type="compositionally biased region" description="Polar residues" evidence="1">
    <location>
        <begin position="106"/>
        <end position="120"/>
    </location>
</feature>
<proteinExistence type="predicted"/>
<feature type="compositionally biased region" description="Low complexity" evidence="1">
    <location>
        <begin position="90"/>
        <end position="105"/>
    </location>
</feature>
<sequence length="207" mass="22975">MKIKKKELIIGIVAIVLIAAIGIAYGISKQGSTTDKPKKIEKISKKEDKKKVKTTGVKPGKAEDKKTDAKSDVRAEDDKKKESVDKAAKSENNSTKTSSNSKPSTHNASTPSHSISSDSGSAPAPKPKRWVVDKPAWDEEVRQPVYVNTWWCRLEDGTMLTFYSEQEAYNYYMNNFCSWGTGDRVPDPSGATEVVGYIHHDEVGHWE</sequence>
<name>A0A8S5MVC2_9CAUD</name>
<organism evidence="2">
    <name type="scientific">Siphoviridae sp. ctutT7</name>
    <dbReference type="NCBI Taxonomy" id="2826506"/>
    <lineage>
        <taxon>Viruses</taxon>
        <taxon>Duplodnaviria</taxon>
        <taxon>Heunggongvirae</taxon>
        <taxon>Uroviricota</taxon>
        <taxon>Caudoviricetes</taxon>
    </lineage>
</organism>
<accession>A0A8S5MVC2</accession>
<protein>
    <submittedName>
        <fullName evidence="2">Uncharacterized protein</fullName>
    </submittedName>
</protein>
<feature type="compositionally biased region" description="Basic and acidic residues" evidence="1">
    <location>
        <begin position="60"/>
        <end position="89"/>
    </location>
</feature>
<feature type="region of interest" description="Disordered" evidence="1">
    <location>
        <begin position="29"/>
        <end position="128"/>
    </location>
</feature>
<feature type="compositionally biased region" description="Basic and acidic residues" evidence="1">
    <location>
        <begin position="35"/>
        <end position="50"/>
    </location>
</feature>
<dbReference type="EMBL" id="BK014989">
    <property type="protein sequence ID" value="DAD85851.1"/>
    <property type="molecule type" value="Genomic_DNA"/>
</dbReference>
<reference evidence="2" key="1">
    <citation type="journal article" date="2021" name="Proc. Natl. Acad. Sci. U.S.A.">
        <title>A Catalog of Tens of Thousands of Viruses from Human Metagenomes Reveals Hidden Associations with Chronic Diseases.</title>
        <authorList>
            <person name="Tisza M.J."/>
            <person name="Buck C.B."/>
        </authorList>
    </citation>
    <scope>NUCLEOTIDE SEQUENCE</scope>
    <source>
        <strain evidence="2">CtutT7</strain>
    </source>
</reference>